<reference evidence="3" key="1">
    <citation type="journal article" date="2019" name="Int. J. Syst. Evol. Microbiol.">
        <title>The Global Catalogue of Microorganisms (GCM) 10K type strain sequencing project: providing services to taxonomists for standard genome sequencing and annotation.</title>
        <authorList>
            <consortium name="The Broad Institute Genomics Platform"/>
            <consortium name="The Broad Institute Genome Sequencing Center for Infectious Disease"/>
            <person name="Wu L."/>
            <person name="Ma J."/>
        </authorList>
    </citation>
    <scope>NUCLEOTIDE SEQUENCE [LARGE SCALE GENOMIC DNA]</scope>
    <source>
        <strain evidence="3">CGMCC 1.12791</strain>
    </source>
</reference>
<keyword evidence="1" id="KW-0812">Transmembrane</keyword>
<feature type="transmembrane region" description="Helical" evidence="1">
    <location>
        <begin position="40"/>
        <end position="58"/>
    </location>
</feature>
<keyword evidence="1" id="KW-1133">Transmembrane helix</keyword>
<gene>
    <name evidence="2" type="ORF">GCM10011376_27460</name>
</gene>
<protein>
    <submittedName>
        <fullName evidence="2">Uncharacterized protein</fullName>
    </submittedName>
</protein>
<organism evidence="2 3">
    <name type="scientific">Nocardioides flavus</name>
    <name type="common">ex Wang et al. 2016</name>
    <dbReference type="NCBI Taxonomy" id="2058780"/>
    <lineage>
        <taxon>Bacteria</taxon>
        <taxon>Bacillati</taxon>
        <taxon>Actinomycetota</taxon>
        <taxon>Actinomycetes</taxon>
        <taxon>Propionibacteriales</taxon>
        <taxon>Nocardioidaceae</taxon>
        <taxon>Nocardioides</taxon>
    </lineage>
</organism>
<dbReference type="Proteomes" id="UP000597341">
    <property type="component" value="Unassembled WGS sequence"/>
</dbReference>
<keyword evidence="3" id="KW-1185">Reference proteome</keyword>
<accession>A0ABQ3HN25</accession>
<evidence type="ECO:0000313" key="2">
    <source>
        <dbReference type="EMBL" id="GHE18136.1"/>
    </source>
</evidence>
<proteinExistence type="predicted"/>
<sequence length="65" mass="6265">MSPAGPVHPPAGAATSGTLLAAPVGTAVYAAAPGMLWPLMAAVALLAATVVLLAHRLAGRPAVVQ</sequence>
<comment type="caution">
    <text evidence="2">The sequence shown here is derived from an EMBL/GenBank/DDBJ whole genome shotgun (WGS) entry which is preliminary data.</text>
</comment>
<keyword evidence="1" id="KW-0472">Membrane</keyword>
<evidence type="ECO:0000256" key="1">
    <source>
        <dbReference type="SAM" id="Phobius"/>
    </source>
</evidence>
<name>A0ABQ3HN25_9ACTN</name>
<evidence type="ECO:0000313" key="3">
    <source>
        <dbReference type="Proteomes" id="UP000597341"/>
    </source>
</evidence>
<dbReference type="EMBL" id="BNAD01000008">
    <property type="protein sequence ID" value="GHE18136.1"/>
    <property type="molecule type" value="Genomic_DNA"/>
</dbReference>
<dbReference type="RefSeq" id="WP_191280053.1">
    <property type="nucleotide sequence ID" value="NZ_BNAD01000008.1"/>
</dbReference>